<protein>
    <recommendedName>
        <fullName evidence="2">Disease resistance protein At4g27190-like leucine-rich repeats domain-containing protein</fullName>
    </recommendedName>
</protein>
<dbReference type="SUPFAM" id="SSF52047">
    <property type="entry name" value="RNI-like"/>
    <property type="match status" value="1"/>
</dbReference>
<dbReference type="Proteomes" id="UP000593573">
    <property type="component" value="Unassembled WGS sequence"/>
</dbReference>
<feature type="non-terminal residue" evidence="3">
    <location>
        <position position="235"/>
    </location>
</feature>
<dbReference type="OrthoDB" id="958531at2759"/>
<sequence length="235" mass="26491">MAFSTFEYIPTNHIANAKLSPKTSPLKSCKDTLFSSEKNRIGIGIGVGFVNTPKAENVYIDEVKCVEILLDLSEVGNYFQQLKNLHIQNGAMIPYIIKGNNVLLLKQQRSTFISPPETALFNQKILFPKLEKLKLSSIGIERIWLPQAFCSTQNLTSLIIEGCVNIKHVVSDSMIKYLQQLKCLEKLIGFFHEDYTVDFPALKILEIENSPDLKAFIHKSIDKDNPTGGVLFNEK</sequence>
<keyword evidence="4" id="KW-1185">Reference proteome</keyword>
<dbReference type="InterPro" id="IPR057135">
    <property type="entry name" value="At4g27190-like_LRR"/>
</dbReference>
<dbReference type="Pfam" id="PF23247">
    <property type="entry name" value="LRR_RPS2"/>
    <property type="match status" value="1"/>
</dbReference>
<dbReference type="PANTHER" id="PTHR33463:SF192">
    <property type="entry name" value="DISEASE RESISTANCE PROTEIN RPS2-LIKE"/>
    <property type="match status" value="1"/>
</dbReference>
<evidence type="ECO:0000256" key="1">
    <source>
        <dbReference type="ARBA" id="ARBA00022821"/>
    </source>
</evidence>
<keyword evidence="1" id="KW-0611">Plant defense</keyword>
<proteinExistence type="predicted"/>
<comment type="caution">
    <text evidence="3">The sequence shown here is derived from an EMBL/GenBank/DDBJ whole genome shotgun (WGS) entry which is preliminary data.</text>
</comment>
<accession>A0A7J8UWG6</accession>
<dbReference type="PANTHER" id="PTHR33463">
    <property type="entry name" value="NB-ARC DOMAIN-CONTAINING PROTEIN-RELATED"/>
    <property type="match status" value="1"/>
</dbReference>
<evidence type="ECO:0000313" key="4">
    <source>
        <dbReference type="Proteomes" id="UP000593573"/>
    </source>
</evidence>
<name>A0A7J8UWG6_9ROSI</name>
<dbReference type="InterPro" id="IPR050905">
    <property type="entry name" value="Plant_NBS-LRR"/>
</dbReference>
<evidence type="ECO:0000313" key="3">
    <source>
        <dbReference type="EMBL" id="MBA0654750.1"/>
    </source>
</evidence>
<dbReference type="InterPro" id="IPR032675">
    <property type="entry name" value="LRR_dom_sf"/>
</dbReference>
<evidence type="ECO:0000259" key="2">
    <source>
        <dbReference type="Pfam" id="PF23247"/>
    </source>
</evidence>
<dbReference type="EMBL" id="JABFAB010000007">
    <property type="protein sequence ID" value="MBA0654750.1"/>
    <property type="molecule type" value="Genomic_DNA"/>
</dbReference>
<feature type="domain" description="Disease resistance protein At4g27190-like leucine-rich repeats" evidence="2">
    <location>
        <begin position="58"/>
        <end position="185"/>
    </location>
</feature>
<dbReference type="AlphaFoldDB" id="A0A7J8UWG6"/>
<dbReference type="Gene3D" id="3.80.10.10">
    <property type="entry name" value="Ribonuclease Inhibitor"/>
    <property type="match status" value="1"/>
</dbReference>
<gene>
    <name evidence="3" type="ORF">Goklo_021686</name>
</gene>
<organism evidence="3 4">
    <name type="scientific">Gossypium klotzschianum</name>
    <dbReference type="NCBI Taxonomy" id="34286"/>
    <lineage>
        <taxon>Eukaryota</taxon>
        <taxon>Viridiplantae</taxon>
        <taxon>Streptophyta</taxon>
        <taxon>Embryophyta</taxon>
        <taxon>Tracheophyta</taxon>
        <taxon>Spermatophyta</taxon>
        <taxon>Magnoliopsida</taxon>
        <taxon>eudicotyledons</taxon>
        <taxon>Gunneridae</taxon>
        <taxon>Pentapetalae</taxon>
        <taxon>rosids</taxon>
        <taxon>malvids</taxon>
        <taxon>Malvales</taxon>
        <taxon>Malvaceae</taxon>
        <taxon>Malvoideae</taxon>
        <taxon>Gossypium</taxon>
    </lineage>
</organism>
<reference evidence="3 4" key="1">
    <citation type="journal article" date="2019" name="Genome Biol. Evol.">
        <title>Insights into the evolution of the New World diploid cottons (Gossypium, subgenus Houzingenia) based on genome sequencing.</title>
        <authorList>
            <person name="Grover C.E."/>
            <person name="Arick M.A. 2nd"/>
            <person name="Thrash A."/>
            <person name="Conover J.L."/>
            <person name="Sanders W.S."/>
            <person name="Peterson D.G."/>
            <person name="Frelichowski J.E."/>
            <person name="Scheffler J.A."/>
            <person name="Scheffler B.E."/>
            <person name="Wendel J.F."/>
        </authorList>
    </citation>
    <scope>NUCLEOTIDE SEQUENCE [LARGE SCALE GENOMIC DNA]</scope>
    <source>
        <strain evidence="3">57</strain>
        <tissue evidence="3">Leaf</tissue>
    </source>
</reference>